<dbReference type="GO" id="GO:0005085">
    <property type="term" value="F:guanyl-nucleotide exchange factor activity"/>
    <property type="evidence" value="ECO:0007669"/>
    <property type="project" value="InterPro"/>
</dbReference>
<dbReference type="SMART" id="SM00799">
    <property type="entry name" value="DENN"/>
    <property type="match status" value="1"/>
</dbReference>
<gene>
    <name evidence="3" type="ORF">OXX778_LOCUS19056</name>
</gene>
<sequence length="675" mass="78798">MQECFRLLITYFEANQKIYFLKTNALYNFLEALYEYELPEPGNYAQIFSHDGLDQIRFQCPDRRVLASIQENRNLLKFFAFFDLDKLIKIFTALILERSILVVSKDLENLTSCGLSFEHLIYPLEWLHTFVPIVPEHIDYHVFNQPFPFIYGVHTLIYNKLNKSQLDNCIILLLDERQILNCEKDHLPPKIEAYLTEKLNYFRKSDDTFFNSASKTYDFLHTGPLRPFLESVLMIIDDYRKYILFDEYKQEFKFDETIFFKMKNVLTESTAQRYQSNDNEFFHEFRVTQAFEEFCRDRCEYLNRERIYLAKSNPSSTSSSSMSNSSVSSANSTQFQKDFIDNLVEQFVSDRSKFSSKIDKKFQDFKNKAKEKSSNLKTNLIKTRNQLIKKSTSIDNELTSKFQKSTPIKHNPLTDMDKQREFSDVSSSSSSSSLSTPDDSIKPNEKPYTIDLSNDPDIKKYFDDNFIDSKIDGDLIDISDTIPSSNELTKMENKLDKIDNLFDNLLLDENDKMGVDSNPIINPINEDTSLKSILNEFDPFSDKPSEQAQSSQTKTFNQFSNFAPKPFQPSYFVKPIQNVSQQVTNLNTTNYTPYRQVQINPFGPTPFYSNPSQFNQIHGYRPVNFQPTKNSNLPLTQNQLNMNKLMNNSNSINRNEMVNNRNNLSFDDDFNPSLN</sequence>
<dbReference type="Pfam" id="PF02141">
    <property type="entry name" value="DENN"/>
    <property type="match status" value="1"/>
</dbReference>
<organism evidence="3 4">
    <name type="scientific">Brachionus calyciflorus</name>
    <dbReference type="NCBI Taxonomy" id="104777"/>
    <lineage>
        <taxon>Eukaryota</taxon>
        <taxon>Metazoa</taxon>
        <taxon>Spiralia</taxon>
        <taxon>Gnathifera</taxon>
        <taxon>Rotifera</taxon>
        <taxon>Eurotatoria</taxon>
        <taxon>Monogononta</taxon>
        <taxon>Pseudotrocha</taxon>
        <taxon>Ploima</taxon>
        <taxon>Brachionidae</taxon>
        <taxon>Brachionus</taxon>
    </lineage>
</organism>
<feature type="domain" description="UDENN" evidence="2">
    <location>
        <begin position="1"/>
        <end position="305"/>
    </location>
</feature>
<dbReference type="GO" id="GO:0006897">
    <property type="term" value="P:endocytosis"/>
    <property type="evidence" value="ECO:0007669"/>
    <property type="project" value="TreeGrafter"/>
</dbReference>
<dbReference type="InterPro" id="IPR043153">
    <property type="entry name" value="DENN_C"/>
</dbReference>
<dbReference type="PROSITE" id="PS50211">
    <property type="entry name" value="DENN"/>
    <property type="match status" value="1"/>
</dbReference>
<evidence type="ECO:0000256" key="1">
    <source>
        <dbReference type="SAM" id="MobiDB-lite"/>
    </source>
</evidence>
<dbReference type="PANTHER" id="PTHR13196:SF14">
    <property type="entry name" value="UDENN DOMAIN-CONTAINING PROTEIN"/>
    <property type="match status" value="1"/>
</dbReference>
<dbReference type="OrthoDB" id="206724at2759"/>
<dbReference type="PANTHER" id="PTHR13196">
    <property type="entry name" value="DENN DOMAIN-CONTAINING"/>
    <property type="match status" value="1"/>
</dbReference>
<feature type="region of interest" description="Disordered" evidence="1">
    <location>
        <begin position="402"/>
        <end position="452"/>
    </location>
</feature>
<dbReference type="GO" id="GO:0032456">
    <property type="term" value="P:endocytic recycling"/>
    <property type="evidence" value="ECO:0007669"/>
    <property type="project" value="TreeGrafter"/>
</dbReference>
<dbReference type="InterPro" id="IPR037516">
    <property type="entry name" value="Tripartite_DENN"/>
</dbReference>
<dbReference type="Proteomes" id="UP000663879">
    <property type="component" value="Unassembled WGS sequence"/>
</dbReference>
<dbReference type="AlphaFoldDB" id="A0A814KYP8"/>
<keyword evidence="4" id="KW-1185">Reference proteome</keyword>
<reference evidence="3" key="1">
    <citation type="submission" date="2021-02" db="EMBL/GenBank/DDBJ databases">
        <authorList>
            <person name="Nowell W R."/>
        </authorList>
    </citation>
    <scope>NUCLEOTIDE SEQUENCE</scope>
    <source>
        <strain evidence="3">Ploen Becks lab</strain>
    </source>
</reference>
<feature type="compositionally biased region" description="Low complexity" evidence="1">
    <location>
        <begin position="424"/>
        <end position="438"/>
    </location>
</feature>
<comment type="caution">
    <text evidence="3">The sequence shown here is derived from an EMBL/GenBank/DDBJ whole genome shotgun (WGS) entry which is preliminary data.</text>
</comment>
<dbReference type="InterPro" id="IPR040032">
    <property type="entry name" value="DENND1A/B/C"/>
</dbReference>
<dbReference type="Gene3D" id="3.40.50.11500">
    <property type="match status" value="1"/>
</dbReference>
<accession>A0A814KYP8</accession>
<evidence type="ECO:0000259" key="2">
    <source>
        <dbReference type="PROSITE" id="PS50211"/>
    </source>
</evidence>
<dbReference type="InterPro" id="IPR001194">
    <property type="entry name" value="cDENN_dom"/>
</dbReference>
<dbReference type="GO" id="GO:0005829">
    <property type="term" value="C:cytosol"/>
    <property type="evidence" value="ECO:0007669"/>
    <property type="project" value="TreeGrafter"/>
</dbReference>
<protein>
    <recommendedName>
        <fullName evidence="2">UDENN domain-containing protein</fullName>
    </recommendedName>
</protein>
<evidence type="ECO:0000313" key="3">
    <source>
        <dbReference type="EMBL" id="CAF1056034.1"/>
    </source>
</evidence>
<evidence type="ECO:0000313" key="4">
    <source>
        <dbReference type="Proteomes" id="UP000663879"/>
    </source>
</evidence>
<proteinExistence type="predicted"/>
<dbReference type="GO" id="GO:1901981">
    <property type="term" value="F:phosphatidylinositol phosphate binding"/>
    <property type="evidence" value="ECO:0007669"/>
    <property type="project" value="TreeGrafter"/>
</dbReference>
<dbReference type="EMBL" id="CAJNOC010005577">
    <property type="protein sequence ID" value="CAF1056034.1"/>
    <property type="molecule type" value="Genomic_DNA"/>
</dbReference>
<name>A0A814KYP8_9BILA</name>